<dbReference type="EMBL" id="CH981524">
    <property type="protein sequence ID" value="EDK42703.1"/>
    <property type="molecule type" value="Genomic_DNA"/>
</dbReference>
<reference evidence="2 3" key="1">
    <citation type="journal article" date="2009" name="Nature">
        <title>Evolution of pathogenicity and sexual reproduction in eight Candida genomes.</title>
        <authorList>
            <person name="Butler G."/>
            <person name="Rasmussen M.D."/>
            <person name="Lin M.F."/>
            <person name="Santos M.A."/>
            <person name="Sakthikumar S."/>
            <person name="Munro C.A."/>
            <person name="Rheinbay E."/>
            <person name="Grabherr M."/>
            <person name="Forche A."/>
            <person name="Reedy J.L."/>
            <person name="Agrafioti I."/>
            <person name="Arnaud M.B."/>
            <person name="Bates S."/>
            <person name="Brown A.J."/>
            <person name="Brunke S."/>
            <person name="Costanzo M.C."/>
            <person name="Fitzpatrick D.A."/>
            <person name="de Groot P.W."/>
            <person name="Harris D."/>
            <person name="Hoyer L.L."/>
            <person name="Hube B."/>
            <person name="Klis F.M."/>
            <person name="Kodira C."/>
            <person name="Lennard N."/>
            <person name="Logue M.E."/>
            <person name="Martin R."/>
            <person name="Neiman A.M."/>
            <person name="Nikolaou E."/>
            <person name="Quail M.A."/>
            <person name="Quinn J."/>
            <person name="Santos M.C."/>
            <person name="Schmitzberger F.F."/>
            <person name="Sherlock G."/>
            <person name="Shah P."/>
            <person name="Silverstein K.A."/>
            <person name="Skrzypek M.S."/>
            <person name="Soll D."/>
            <person name="Staggs R."/>
            <person name="Stansfield I."/>
            <person name="Stumpf M.P."/>
            <person name="Sudbery P.E."/>
            <person name="Srikantha T."/>
            <person name="Zeng Q."/>
            <person name="Berman J."/>
            <person name="Berriman M."/>
            <person name="Heitman J."/>
            <person name="Gow N.A."/>
            <person name="Lorenz M.C."/>
            <person name="Birren B.W."/>
            <person name="Kellis M."/>
            <person name="Cuomo C.A."/>
        </authorList>
    </citation>
    <scope>NUCLEOTIDE SEQUENCE [LARGE SCALE GENOMIC DNA]</scope>
    <source>
        <strain evidence="3">ATCC 11503 / BCRC 21390 / CBS 2605 / JCM 1781 / NBRC 1676 / NRRL YB-4239</strain>
    </source>
</reference>
<organism evidence="2 3">
    <name type="scientific">Lodderomyces elongisporus (strain ATCC 11503 / CBS 2605 / JCM 1781 / NBRC 1676 / NRRL YB-4239)</name>
    <name type="common">Yeast</name>
    <name type="synonym">Saccharomyces elongisporus</name>
    <dbReference type="NCBI Taxonomy" id="379508"/>
    <lineage>
        <taxon>Eukaryota</taxon>
        <taxon>Fungi</taxon>
        <taxon>Dikarya</taxon>
        <taxon>Ascomycota</taxon>
        <taxon>Saccharomycotina</taxon>
        <taxon>Pichiomycetes</taxon>
        <taxon>Debaryomycetaceae</taxon>
        <taxon>Candida/Lodderomyces clade</taxon>
        <taxon>Lodderomyces</taxon>
    </lineage>
</organism>
<gene>
    <name evidence="2" type="ORF">LELG_00881</name>
</gene>
<dbReference type="AlphaFoldDB" id="A5DU45"/>
<proteinExistence type="predicted"/>
<name>A5DU45_LODEL</name>
<dbReference type="HOGENOM" id="CLU_204779_0_0_1"/>
<dbReference type="VEuPathDB" id="FungiDB:LELG_00881"/>
<sequence length="68" mass="7779">MSAVGKLLTPNKALAIGGVCYGAWAVWMAQNYFKNSSMRKIYVTADEKYRDVHPMRHIQYDGNLQLEK</sequence>
<dbReference type="InParanoid" id="A5DU45"/>
<dbReference type="OrthoDB" id="4011638at2759"/>
<feature type="transmembrane region" description="Helical" evidence="1">
    <location>
        <begin position="12"/>
        <end position="33"/>
    </location>
</feature>
<keyword evidence="1" id="KW-0812">Transmembrane</keyword>
<accession>A5DU45</accession>
<evidence type="ECO:0000313" key="3">
    <source>
        <dbReference type="Proteomes" id="UP000001996"/>
    </source>
</evidence>
<dbReference type="GeneID" id="5234864"/>
<evidence type="ECO:0000256" key="1">
    <source>
        <dbReference type="SAM" id="Phobius"/>
    </source>
</evidence>
<dbReference type="OMA" id="AMYMARN"/>
<dbReference type="STRING" id="379508.A5DU45"/>
<evidence type="ECO:0000313" key="2">
    <source>
        <dbReference type="EMBL" id="EDK42703.1"/>
    </source>
</evidence>
<keyword evidence="1" id="KW-0472">Membrane</keyword>
<keyword evidence="3" id="KW-1185">Reference proteome</keyword>
<protein>
    <submittedName>
        <fullName evidence="2">Uncharacterized protein</fullName>
    </submittedName>
</protein>
<keyword evidence="1" id="KW-1133">Transmembrane helix</keyword>
<dbReference type="Proteomes" id="UP000001996">
    <property type="component" value="Unassembled WGS sequence"/>
</dbReference>
<dbReference type="KEGG" id="lel:PVL30_000848"/>